<proteinExistence type="inferred from homology"/>
<dbReference type="PANTHER" id="PTHR23382">
    <property type="entry name" value="MALATE DEHYDROGENASE"/>
    <property type="match status" value="1"/>
</dbReference>
<dbReference type="InterPro" id="IPR010945">
    <property type="entry name" value="Malate_DH_type2"/>
</dbReference>
<dbReference type="Proteomes" id="UP001501920">
    <property type="component" value="Chromosome 12"/>
</dbReference>
<dbReference type="OMA" id="QHPDVWE"/>
<organism evidence="4 5">
    <name type="scientific">Pygocentrus nattereri</name>
    <name type="common">Red-bellied piranha</name>
    <dbReference type="NCBI Taxonomy" id="42514"/>
    <lineage>
        <taxon>Eukaryota</taxon>
        <taxon>Metazoa</taxon>
        <taxon>Chordata</taxon>
        <taxon>Craniata</taxon>
        <taxon>Vertebrata</taxon>
        <taxon>Euteleostomi</taxon>
        <taxon>Actinopterygii</taxon>
        <taxon>Neopterygii</taxon>
        <taxon>Teleostei</taxon>
        <taxon>Ostariophysi</taxon>
        <taxon>Characiformes</taxon>
        <taxon>Characoidei</taxon>
        <taxon>Pygocentrus</taxon>
    </lineage>
</organism>
<dbReference type="AlphaFoldDB" id="A0A3B4DKJ8"/>
<dbReference type="InterPro" id="IPR015955">
    <property type="entry name" value="Lactate_DH/Glyco_Ohase_4_C"/>
</dbReference>
<protein>
    <recommendedName>
        <fullName evidence="3">Lactate/malate dehydrogenase C-terminal domain-containing protein</fullName>
    </recommendedName>
</protein>
<keyword evidence="2" id="KW-0560">Oxidoreductase</keyword>
<dbReference type="STRING" id="42514.ENSPNAP00000024907"/>
<reference evidence="4" key="2">
    <citation type="submission" date="2025-08" db="UniProtKB">
        <authorList>
            <consortium name="Ensembl"/>
        </authorList>
    </citation>
    <scope>IDENTIFICATION</scope>
</reference>
<evidence type="ECO:0000256" key="1">
    <source>
        <dbReference type="ARBA" id="ARBA00009613"/>
    </source>
</evidence>
<evidence type="ECO:0000259" key="3">
    <source>
        <dbReference type="Pfam" id="PF02866"/>
    </source>
</evidence>
<dbReference type="InterPro" id="IPR036291">
    <property type="entry name" value="NAD(P)-bd_dom_sf"/>
</dbReference>
<dbReference type="InterPro" id="IPR022383">
    <property type="entry name" value="Lactate/malate_DH_C"/>
</dbReference>
<dbReference type="Gene3D" id="3.90.110.10">
    <property type="entry name" value="Lactate dehydrogenase/glycoside hydrolase, family 4, C-terminal"/>
    <property type="match status" value="1"/>
</dbReference>
<comment type="similarity">
    <text evidence="1">Belongs to the LDH/MDH superfamily. MDH type 2 family.</text>
</comment>
<feature type="domain" description="Lactate/malate dehydrogenase C-terminal" evidence="3">
    <location>
        <begin position="267"/>
        <end position="436"/>
    </location>
</feature>
<reference evidence="4 5" key="1">
    <citation type="submission" date="2020-10" db="EMBL/GenBank/DDBJ databases">
        <title>Pygocentrus nattereri (red-bellied piranha) genome, fPygNat1, primary haplotype.</title>
        <authorList>
            <person name="Myers G."/>
            <person name="Meyer A."/>
            <person name="Karagic N."/>
            <person name="Pippel M."/>
            <person name="Winkler S."/>
            <person name="Tracey A."/>
            <person name="Wood J."/>
            <person name="Formenti G."/>
            <person name="Howe K."/>
            <person name="Fedrigo O."/>
            <person name="Jarvis E.D."/>
        </authorList>
    </citation>
    <scope>NUCLEOTIDE SEQUENCE [LARGE SCALE GENOMIC DNA]</scope>
</reference>
<dbReference type="Gene3D" id="3.40.50.720">
    <property type="entry name" value="NAD(P)-binding Rossmann-like Domain"/>
    <property type="match status" value="2"/>
</dbReference>
<dbReference type="GO" id="GO:0016616">
    <property type="term" value="F:oxidoreductase activity, acting on the CH-OH group of donors, NAD or NADP as acceptor"/>
    <property type="evidence" value="ECO:0007669"/>
    <property type="project" value="InterPro"/>
</dbReference>
<accession>A0A3B4DKJ8</accession>
<name>A0A3B4DKJ8_PYGNA</name>
<dbReference type="GO" id="GO:0016615">
    <property type="term" value="F:malate dehydrogenase activity"/>
    <property type="evidence" value="ECO:0007669"/>
    <property type="project" value="InterPro"/>
</dbReference>
<gene>
    <name evidence="4" type="primary">MDH1B</name>
</gene>
<dbReference type="GO" id="GO:0006108">
    <property type="term" value="P:malate metabolic process"/>
    <property type="evidence" value="ECO:0007669"/>
    <property type="project" value="InterPro"/>
</dbReference>
<dbReference type="Pfam" id="PF02866">
    <property type="entry name" value="Ldh_1_C"/>
    <property type="match status" value="1"/>
</dbReference>
<evidence type="ECO:0000313" key="5">
    <source>
        <dbReference type="Proteomes" id="UP001501920"/>
    </source>
</evidence>
<reference evidence="4" key="3">
    <citation type="submission" date="2025-09" db="UniProtKB">
        <authorList>
            <consortium name="Ensembl"/>
        </authorList>
    </citation>
    <scope>IDENTIFICATION</scope>
</reference>
<dbReference type="Ensembl" id="ENSPNAT00000008967.2">
    <property type="protein sequence ID" value="ENSPNAP00000024907.2"/>
    <property type="gene ID" value="ENSPNAG00000009734.2"/>
</dbReference>
<evidence type="ECO:0000256" key="2">
    <source>
        <dbReference type="ARBA" id="ARBA00023002"/>
    </source>
</evidence>
<dbReference type="SUPFAM" id="SSF51735">
    <property type="entry name" value="NAD(P)-binding Rossmann-fold domains"/>
    <property type="match status" value="1"/>
</dbReference>
<keyword evidence="5" id="KW-1185">Reference proteome</keyword>
<evidence type="ECO:0000313" key="4">
    <source>
        <dbReference type="Ensembl" id="ENSPNAP00000024907.2"/>
    </source>
</evidence>
<sequence>MAKFVLAGKADCPYYAKAELLADSLQRNLPDFHIHKICLQPADWKDWLEETCSSRGWKHESCPIMWRELIDRGGKGMLLGGFSDFLEFVQGYYGITSDMRTELMLKIAEENHQATGLRLEEETHQRNSLRVFHIWISSALNSTCYSLIPLLFTTGVFRDVPTISLHLLDMDSGEESLLGLKMEVEDLALPQLHQVTVHSDLTQAFQRVAERFEAYGCLIEANAQKDVKVIVSGDTYVNLKCSLLIENVPSVNPSHFVASATQLEYEARAQLAEKLSVKTSHITDVIIWGNISGTSHIDLQRAKVLRYKGAIWGPTGFSQQVLEMVYDKKWLSNSFLSLVGSRRSSISLMTNRPAAISATNGILTVLNAWNNGSSPEEVFSLGVVSTGHFGVPVGLVFSLPVRFHDSHWSVCSDITISEELRNRLEAAIHELTVEKDIAVGMKKNRPVD</sequence>
<dbReference type="GeneTree" id="ENSGT00530000063410"/>
<dbReference type="SUPFAM" id="SSF56327">
    <property type="entry name" value="LDH C-terminal domain-like"/>
    <property type="match status" value="1"/>
</dbReference>